<dbReference type="CDD" id="cd09988">
    <property type="entry name" value="Formimidoylglutamase"/>
    <property type="match status" value="1"/>
</dbReference>
<dbReference type="RefSeq" id="WP_271191366.1">
    <property type="nucleotide sequence ID" value="NZ_CP115667.1"/>
</dbReference>
<comment type="cofactor">
    <cofactor evidence="5">
        <name>Mn(2+)</name>
        <dbReference type="ChEBI" id="CHEBI:29035"/>
    </cofactor>
    <text evidence="5">Binds 2 manganese ions per subunit.</text>
</comment>
<feature type="binding site" evidence="5">
    <location>
        <position position="255"/>
    </location>
    <ligand>
        <name>Mn(2+)</name>
        <dbReference type="ChEBI" id="CHEBI:29035"/>
        <label>2</label>
    </ligand>
</feature>
<feature type="binding site" evidence="5">
    <location>
        <position position="162"/>
    </location>
    <ligand>
        <name>Mn(2+)</name>
        <dbReference type="ChEBI" id="CHEBI:29035"/>
        <label>1</label>
    </ligand>
</feature>
<keyword evidence="3 5" id="KW-0369">Histidine metabolism</keyword>
<dbReference type="GO" id="GO:0050415">
    <property type="term" value="F:formimidoylglutamase activity"/>
    <property type="evidence" value="ECO:0007669"/>
    <property type="project" value="UniProtKB-EC"/>
</dbReference>
<dbReference type="NCBIfam" id="TIGR01227">
    <property type="entry name" value="hutG"/>
    <property type="match status" value="1"/>
</dbReference>
<organism evidence="8 9">
    <name type="scientific">Peptoniphilus equinus</name>
    <dbReference type="NCBI Taxonomy" id="3016343"/>
    <lineage>
        <taxon>Bacteria</taxon>
        <taxon>Bacillati</taxon>
        <taxon>Bacillota</taxon>
        <taxon>Tissierellia</taxon>
        <taxon>Tissierellales</taxon>
        <taxon>Peptoniphilaceae</taxon>
        <taxon>Peptoniphilus</taxon>
    </lineage>
</organism>
<dbReference type="Gene3D" id="3.40.800.10">
    <property type="entry name" value="Ureohydrolase domain"/>
    <property type="match status" value="1"/>
</dbReference>
<name>A0ABY7QSR6_9FIRM</name>
<feature type="binding site" evidence="5">
    <location>
        <position position="162"/>
    </location>
    <ligand>
        <name>Mn(2+)</name>
        <dbReference type="ChEBI" id="CHEBI:29035"/>
        <label>2</label>
    </ligand>
</feature>
<dbReference type="InterPro" id="IPR006035">
    <property type="entry name" value="Ureohydrolase"/>
</dbReference>
<dbReference type="EMBL" id="CP115667">
    <property type="protein sequence ID" value="WBW49835.1"/>
    <property type="molecule type" value="Genomic_DNA"/>
</dbReference>
<dbReference type="InterPro" id="IPR023696">
    <property type="entry name" value="Ureohydrolase_dom_sf"/>
</dbReference>
<dbReference type="PIRSF" id="PIRSF036979">
    <property type="entry name" value="Arginase"/>
    <property type="match status" value="1"/>
</dbReference>
<evidence type="ECO:0000256" key="2">
    <source>
        <dbReference type="ARBA" id="ARBA00022801"/>
    </source>
</evidence>
<feature type="binding site" evidence="5">
    <location>
        <position position="164"/>
    </location>
    <ligand>
        <name>Mn(2+)</name>
        <dbReference type="ChEBI" id="CHEBI:29035"/>
        <label>2</label>
    </ligand>
</feature>
<evidence type="ECO:0000313" key="8">
    <source>
        <dbReference type="EMBL" id="WBW49835.1"/>
    </source>
</evidence>
<dbReference type="PANTHER" id="PTHR11358">
    <property type="entry name" value="ARGINASE/AGMATINASE"/>
    <property type="match status" value="1"/>
</dbReference>
<evidence type="ECO:0000256" key="4">
    <source>
        <dbReference type="ARBA" id="ARBA00023211"/>
    </source>
</evidence>
<feature type="binding site" evidence="5">
    <location>
        <position position="136"/>
    </location>
    <ligand>
        <name>Mn(2+)</name>
        <dbReference type="ChEBI" id="CHEBI:29035"/>
        <label>1</label>
    </ligand>
</feature>
<accession>A0ABY7QSR6</accession>
<evidence type="ECO:0000256" key="3">
    <source>
        <dbReference type="ARBA" id="ARBA00022808"/>
    </source>
</evidence>
<reference evidence="8 9" key="1">
    <citation type="submission" date="2023-01" db="EMBL/GenBank/DDBJ databases">
        <authorList>
            <person name="Lee S.H."/>
            <person name="Jung H.S."/>
            <person name="Yun J.U."/>
        </authorList>
    </citation>
    <scope>NUCLEOTIDE SEQUENCE [LARGE SCALE GENOMIC DNA]</scope>
    <source>
        <strain evidence="8 9">CBA3646</strain>
    </source>
</reference>
<keyword evidence="4 5" id="KW-0464">Manganese</keyword>
<feature type="binding site" evidence="5">
    <location>
        <position position="255"/>
    </location>
    <ligand>
        <name>Mn(2+)</name>
        <dbReference type="ChEBI" id="CHEBI:29035"/>
        <label>1</label>
    </ligand>
</feature>
<sequence length="333" mass="37185">MIKNYSLELPTSWTGRVDSESDYDAFRWHQWVERIDLDDASLKPFEGKLAFGILGFECDWGIAQNKGRVGAANGPKSIRRALSSLPCDFPKDVKIFDCGNIYPEGLTLSEAQHSLAQAVEKIIDLNMFPILLGGGHEIAFGHFSGIFEKYVNDGKLGIINFDAHFDNRPYKDNGPSSGTMFRQARDKMVEAGKAFHYLPIGIQRHSNTVSLFKFMEENDQDYILAKDIVNGQLYKNFEIIDKFLLEMDHVYVTICSDVFSSSYAPGVSAPQPLGLDPEVVLVFLKHIVLSGKVVSFDVAEVSPRYDQDSATSSLAAVLIYATVHAVISQYFDM</sequence>
<dbReference type="PROSITE" id="PS51409">
    <property type="entry name" value="ARGINASE_2"/>
    <property type="match status" value="1"/>
</dbReference>
<feature type="binding site" evidence="5">
    <location>
        <position position="166"/>
    </location>
    <ligand>
        <name>Mn(2+)</name>
        <dbReference type="ChEBI" id="CHEBI:29035"/>
        <label>1</label>
    </ligand>
</feature>
<comment type="catalytic activity">
    <reaction evidence="5">
        <text>N-formimidoyl-L-glutamate + H2O = formamide + L-glutamate</text>
        <dbReference type="Rhea" id="RHEA:22492"/>
        <dbReference type="ChEBI" id="CHEBI:15377"/>
        <dbReference type="ChEBI" id="CHEBI:16397"/>
        <dbReference type="ChEBI" id="CHEBI:29985"/>
        <dbReference type="ChEBI" id="CHEBI:58928"/>
        <dbReference type="EC" id="3.5.3.8"/>
    </reaction>
</comment>
<evidence type="ECO:0000256" key="5">
    <source>
        <dbReference type="HAMAP-Rule" id="MF_00737"/>
    </source>
</evidence>
<dbReference type="InterPro" id="IPR005923">
    <property type="entry name" value="HutG"/>
</dbReference>
<gene>
    <name evidence="5 8" type="primary">hutG</name>
    <name evidence="8" type="ORF">O6R05_07485</name>
</gene>
<comment type="pathway">
    <text evidence="5">Amino-acid degradation; L-histidine degradation into L-glutamate; L-glutamate from N-formimidoyl-L-glutamate (hydrolase route): step 1/1.</text>
</comment>
<keyword evidence="1 5" id="KW-0479">Metal-binding</keyword>
<evidence type="ECO:0000256" key="1">
    <source>
        <dbReference type="ARBA" id="ARBA00022723"/>
    </source>
</evidence>
<comment type="function">
    <text evidence="5">Catalyzes the conversion of N-formimidoyl-L-glutamate to L-glutamate and formamide.</text>
</comment>
<keyword evidence="9" id="KW-1185">Reference proteome</keyword>
<dbReference type="HAMAP" id="MF_00737">
    <property type="entry name" value="Formimidoylglutam"/>
    <property type="match status" value="1"/>
</dbReference>
<comment type="similarity">
    <text evidence="5 7">Belongs to the arginase family.</text>
</comment>
<evidence type="ECO:0000256" key="7">
    <source>
        <dbReference type="PROSITE-ProRule" id="PRU00742"/>
    </source>
</evidence>
<dbReference type="EC" id="3.5.3.8" evidence="5 6"/>
<dbReference type="PANTHER" id="PTHR11358:SF35">
    <property type="entry name" value="FORMIMIDOYLGLUTAMASE"/>
    <property type="match status" value="1"/>
</dbReference>
<protein>
    <recommendedName>
        <fullName evidence="5 6">Formimidoylglutamase</fullName>
        <ecNumber evidence="5 6">3.5.3.8</ecNumber>
    </recommendedName>
    <alternativeName>
        <fullName evidence="5">Formiminoglutamase</fullName>
    </alternativeName>
    <alternativeName>
        <fullName evidence="5">Formiminoglutamate hydrolase</fullName>
    </alternativeName>
</protein>
<feature type="binding site" evidence="5">
    <location>
        <position position="257"/>
    </location>
    <ligand>
        <name>Mn(2+)</name>
        <dbReference type="ChEBI" id="CHEBI:29035"/>
        <label>2</label>
    </ligand>
</feature>
<proteinExistence type="inferred from homology"/>
<keyword evidence="2 5" id="KW-0378">Hydrolase</keyword>
<evidence type="ECO:0000256" key="6">
    <source>
        <dbReference type="NCBIfam" id="TIGR01227"/>
    </source>
</evidence>
<dbReference type="Pfam" id="PF00491">
    <property type="entry name" value="Arginase"/>
    <property type="match status" value="1"/>
</dbReference>
<dbReference type="Proteomes" id="UP001210339">
    <property type="component" value="Chromosome"/>
</dbReference>
<evidence type="ECO:0000313" key="9">
    <source>
        <dbReference type="Proteomes" id="UP001210339"/>
    </source>
</evidence>
<dbReference type="SUPFAM" id="SSF52768">
    <property type="entry name" value="Arginase/deacetylase"/>
    <property type="match status" value="1"/>
</dbReference>